<dbReference type="Gene3D" id="3.30.565.10">
    <property type="entry name" value="Histidine kinase-like ATPase, C-terminal domain"/>
    <property type="match status" value="1"/>
</dbReference>
<dbReference type="InterPro" id="IPR036097">
    <property type="entry name" value="HisK_dim/P_sf"/>
</dbReference>
<name>A0A5B9QR12_9BACT</name>
<gene>
    <name evidence="12" type="primary">kinE_3</name>
    <name evidence="12" type="ORF">UC8_35710</name>
</gene>
<dbReference type="SMART" id="SM00240">
    <property type="entry name" value="FHA"/>
    <property type="match status" value="1"/>
</dbReference>
<dbReference type="SMART" id="SM00387">
    <property type="entry name" value="HATPase_c"/>
    <property type="match status" value="1"/>
</dbReference>
<keyword evidence="3" id="KW-0597">Phosphoprotein</keyword>
<sequence>MASLFVIRGRDQGRHFNLALEPQTIGRDPKAGIQLLDSEVSREHALVSTKDGIEFSIRDLNSSNGTEVNGVSVVDQSLRSGDRIQMGQTLMIYTGSSQPASLEAAHSVDIVQRAAAAEPSKIVASADLSKGQSGGDRSLEVMYLTALAVGRTNDIPELLDRVLRLVFDWVVADRGCVMLLDSNTGELRPAARCDRKPQKATEPISISRTILDYVLENKEAVRTTDAKDDRRWDAAQSIVQAGIREAMCVPLQGRYSVVGAIYVDTYTSSGNLVAGGPRERFNDDQLRLITAIGYQAALAIEDTFYYSAMMQSERLAVMGQTIATLSHHIKNILQGIRGGGYLIDTGLKREDNEAVRRGWSMVEKNQERISNLVMDMLTFSKERQPERVLSDVNELLDDVTELMRVRAEEADCQLRTVLDSNLSPAYFDPEALHRAVLNVLTNAIDAVAGREQAEVVIGALPAKQGGVMIEIADNGPGIDPEDRQRIFSPFESGKGARGTGLGLPVSKKIMEEHDGWIAIQDRPGGGTIFQLYLPSEPDASSNRGDTGDAEDDADASLPSRDTLS</sequence>
<proteinExistence type="predicted"/>
<feature type="domain" description="FHA" evidence="10">
    <location>
        <begin position="23"/>
        <end position="73"/>
    </location>
</feature>
<dbReference type="InterPro" id="IPR004358">
    <property type="entry name" value="Sig_transdc_His_kin-like_C"/>
</dbReference>
<dbReference type="Pfam" id="PF00498">
    <property type="entry name" value="FHA"/>
    <property type="match status" value="1"/>
</dbReference>
<keyword evidence="5" id="KW-0547">Nucleotide-binding</keyword>
<dbReference type="PROSITE" id="PS50006">
    <property type="entry name" value="FHA_DOMAIN"/>
    <property type="match status" value="1"/>
</dbReference>
<evidence type="ECO:0000256" key="8">
    <source>
        <dbReference type="ARBA" id="ARBA00023012"/>
    </source>
</evidence>
<dbReference type="InterPro" id="IPR005467">
    <property type="entry name" value="His_kinase_dom"/>
</dbReference>
<keyword evidence="7" id="KW-0067">ATP-binding</keyword>
<keyword evidence="8" id="KW-0902">Two-component regulatory system</keyword>
<dbReference type="InterPro" id="IPR008984">
    <property type="entry name" value="SMAD_FHA_dom_sf"/>
</dbReference>
<evidence type="ECO:0000256" key="6">
    <source>
        <dbReference type="ARBA" id="ARBA00022777"/>
    </source>
</evidence>
<dbReference type="CDD" id="cd00082">
    <property type="entry name" value="HisKA"/>
    <property type="match status" value="1"/>
</dbReference>
<evidence type="ECO:0000313" key="12">
    <source>
        <dbReference type="EMBL" id="QEG41547.1"/>
    </source>
</evidence>
<dbReference type="SUPFAM" id="SSF55874">
    <property type="entry name" value="ATPase domain of HSP90 chaperone/DNA topoisomerase II/histidine kinase"/>
    <property type="match status" value="1"/>
</dbReference>
<feature type="domain" description="Histidine kinase" evidence="11">
    <location>
        <begin position="324"/>
        <end position="537"/>
    </location>
</feature>
<comment type="catalytic activity">
    <reaction evidence="1">
        <text>ATP + protein L-histidine = ADP + protein N-phospho-L-histidine.</text>
        <dbReference type="EC" id="2.7.13.3"/>
    </reaction>
</comment>
<dbReference type="PANTHER" id="PTHR43065:SF10">
    <property type="entry name" value="PEROXIDE STRESS-ACTIVATED HISTIDINE KINASE MAK3"/>
    <property type="match status" value="1"/>
</dbReference>
<dbReference type="InterPro" id="IPR003018">
    <property type="entry name" value="GAF"/>
</dbReference>
<evidence type="ECO:0000259" key="10">
    <source>
        <dbReference type="PROSITE" id="PS50006"/>
    </source>
</evidence>
<dbReference type="OrthoDB" id="9765274at2"/>
<dbReference type="AlphaFoldDB" id="A0A5B9QR12"/>
<dbReference type="PANTHER" id="PTHR43065">
    <property type="entry name" value="SENSOR HISTIDINE KINASE"/>
    <property type="match status" value="1"/>
</dbReference>
<keyword evidence="6 12" id="KW-0418">Kinase</keyword>
<dbReference type="InterPro" id="IPR003661">
    <property type="entry name" value="HisK_dim/P_dom"/>
</dbReference>
<dbReference type="SUPFAM" id="SSF55781">
    <property type="entry name" value="GAF domain-like"/>
    <property type="match status" value="1"/>
</dbReference>
<evidence type="ECO:0000256" key="4">
    <source>
        <dbReference type="ARBA" id="ARBA00022679"/>
    </source>
</evidence>
<dbReference type="Pfam" id="PF02518">
    <property type="entry name" value="HATPase_c"/>
    <property type="match status" value="1"/>
</dbReference>
<dbReference type="Gene3D" id="2.60.200.20">
    <property type="match status" value="1"/>
</dbReference>
<reference evidence="12 13" key="1">
    <citation type="submission" date="2019-08" db="EMBL/GenBank/DDBJ databases">
        <title>Deep-cultivation of Planctomycetes and their phenomic and genomic characterization uncovers novel biology.</title>
        <authorList>
            <person name="Wiegand S."/>
            <person name="Jogler M."/>
            <person name="Boedeker C."/>
            <person name="Pinto D."/>
            <person name="Vollmers J."/>
            <person name="Rivas-Marin E."/>
            <person name="Kohn T."/>
            <person name="Peeters S.H."/>
            <person name="Heuer A."/>
            <person name="Rast P."/>
            <person name="Oberbeckmann S."/>
            <person name="Bunk B."/>
            <person name="Jeske O."/>
            <person name="Meyerdierks A."/>
            <person name="Storesund J.E."/>
            <person name="Kallscheuer N."/>
            <person name="Luecker S."/>
            <person name="Lage O.M."/>
            <person name="Pohl T."/>
            <person name="Merkel B.J."/>
            <person name="Hornburger P."/>
            <person name="Mueller R.-W."/>
            <person name="Bruemmer F."/>
            <person name="Labrenz M."/>
            <person name="Spormann A.M."/>
            <person name="Op den Camp H."/>
            <person name="Overmann J."/>
            <person name="Amann R."/>
            <person name="Jetten M.S.M."/>
            <person name="Mascher T."/>
            <person name="Medema M.H."/>
            <person name="Devos D.P."/>
            <person name="Kaster A.-K."/>
            <person name="Ovreas L."/>
            <person name="Rohde M."/>
            <person name="Galperin M.Y."/>
            <person name="Jogler C."/>
        </authorList>
    </citation>
    <scope>NUCLEOTIDE SEQUENCE [LARGE SCALE GENOMIC DNA]</scope>
    <source>
        <strain evidence="12 13">UC8</strain>
    </source>
</reference>
<dbReference type="InterPro" id="IPR036890">
    <property type="entry name" value="HATPase_C_sf"/>
</dbReference>
<dbReference type="RefSeq" id="WP_068135134.1">
    <property type="nucleotide sequence ID" value="NZ_CP042914.1"/>
</dbReference>
<dbReference type="Gene3D" id="3.30.450.40">
    <property type="match status" value="1"/>
</dbReference>
<dbReference type="Gene3D" id="1.10.287.130">
    <property type="match status" value="1"/>
</dbReference>
<dbReference type="EC" id="2.7.13.3" evidence="2"/>
<dbReference type="SMART" id="SM00065">
    <property type="entry name" value="GAF"/>
    <property type="match status" value="1"/>
</dbReference>
<evidence type="ECO:0000313" key="13">
    <source>
        <dbReference type="Proteomes" id="UP000325286"/>
    </source>
</evidence>
<dbReference type="InterPro" id="IPR003594">
    <property type="entry name" value="HATPase_dom"/>
</dbReference>
<dbReference type="Proteomes" id="UP000325286">
    <property type="component" value="Chromosome"/>
</dbReference>
<evidence type="ECO:0000259" key="11">
    <source>
        <dbReference type="PROSITE" id="PS50109"/>
    </source>
</evidence>
<dbReference type="KEGG" id="rul:UC8_35710"/>
<evidence type="ECO:0000256" key="2">
    <source>
        <dbReference type="ARBA" id="ARBA00012438"/>
    </source>
</evidence>
<accession>A0A5B9QR12</accession>
<keyword evidence="13" id="KW-1185">Reference proteome</keyword>
<dbReference type="GO" id="GO:0005524">
    <property type="term" value="F:ATP binding"/>
    <property type="evidence" value="ECO:0007669"/>
    <property type="project" value="UniProtKB-KW"/>
</dbReference>
<evidence type="ECO:0000256" key="3">
    <source>
        <dbReference type="ARBA" id="ARBA00022553"/>
    </source>
</evidence>
<dbReference type="Pfam" id="PF13185">
    <property type="entry name" value="GAF_2"/>
    <property type="match status" value="1"/>
</dbReference>
<dbReference type="EMBL" id="CP042914">
    <property type="protein sequence ID" value="QEG41547.1"/>
    <property type="molecule type" value="Genomic_DNA"/>
</dbReference>
<protein>
    <recommendedName>
        <fullName evidence="2">histidine kinase</fullName>
        <ecNumber evidence="2">2.7.13.3</ecNumber>
    </recommendedName>
</protein>
<dbReference type="InterPro" id="IPR000253">
    <property type="entry name" value="FHA_dom"/>
</dbReference>
<dbReference type="InterPro" id="IPR029016">
    <property type="entry name" value="GAF-like_dom_sf"/>
</dbReference>
<organism evidence="12 13">
    <name type="scientific">Roseimaritima ulvae</name>
    <dbReference type="NCBI Taxonomy" id="980254"/>
    <lineage>
        <taxon>Bacteria</taxon>
        <taxon>Pseudomonadati</taxon>
        <taxon>Planctomycetota</taxon>
        <taxon>Planctomycetia</taxon>
        <taxon>Pirellulales</taxon>
        <taxon>Pirellulaceae</taxon>
        <taxon>Roseimaritima</taxon>
    </lineage>
</organism>
<dbReference type="PRINTS" id="PR00344">
    <property type="entry name" value="BCTRLSENSOR"/>
</dbReference>
<dbReference type="CDD" id="cd00060">
    <property type="entry name" value="FHA"/>
    <property type="match status" value="1"/>
</dbReference>
<dbReference type="SUPFAM" id="SSF49879">
    <property type="entry name" value="SMAD/FHA domain"/>
    <property type="match status" value="1"/>
</dbReference>
<feature type="region of interest" description="Disordered" evidence="9">
    <location>
        <begin position="528"/>
        <end position="564"/>
    </location>
</feature>
<dbReference type="PROSITE" id="PS50109">
    <property type="entry name" value="HIS_KIN"/>
    <property type="match status" value="1"/>
</dbReference>
<keyword evidence="4 12" id="KW-0808">Transferase</keyword>
<dbReference type="SUPFAM" id="SSF47384">
    <property type="entry name" value="Homodimeric domain of signal transducing histidine kinase"/>
    <property type="match status" value="1"/>
</dbReference>
<evidence type="ECO:0000256" key="5">
    <source>
        <dbReference type="ARBA" id="ARBA00022741"/>
    </source>
</evidence>
<evidence type="ECO:0000256" key="1">
    <source>
        <dbReference type="ARBA" id="ARBA00000085"/>
    </source>
</evidence>
<evidence type="ECO:0000256" key="7">
    <source>
        <dbReference type="ARBA" id="ARBA00022840"/>
    </source>
</evidence>
<evidence type="ECO:0000256" key="9">
    <source>
        <dbReference type="SAM" id="MobiDB-lite"/>
    </source>
</evidence>
<dbReference type="GO" id="GO:0000155">
    <property type="term" value="F:phosphorelay sensor kinase activity"/>
    <property type="evidence" value="ECO:0007669"/>
    <property type="project" value="InterPro"/>
</dbReference>